<gene>
    <name evidence="9" type="ORF">ANACAC_00213</name>
</gene>
<dbReference type="Proteomes" id="UP000004935">
    <property type="component" value="Unassembled WGS sequence"/>
</dbReference>
<keyword evidence="6" id="KW-1133">Transmembrane helix</keyword>
<feature type="domain" description="Fervidolysin-like N-terminal prodomain" evidence="8">
    <location>
        <begin position="51"/>
        <end position="128"/>
    </location>
</feature>
<evidence type="ECO:0000313" key="10">
    <source>
        <dbReference type="Proteomes" id="UP000004935"/>
    </source>
</evidence>
<keyword evidence="2 5" id="KW-0645">Protease</keyword>
<name>B0M9B1_ANACD</name>
<evidence type="ECO:0000256" key="5">
    <source>
        <dbReference type="PROSITE-ProRule" id="PRU01240"/>
    </source>
</evidence>
<feature type="active site" description="Charge relay system" evidence="5">
    <location>
        <position position="444"/>
    </location>
</feature>
<accession>B0M9B1</accession>
<evidence type="ECO:0000256" key="1">
    <source>
        <dbReference type="ARBA" id="ARBA00011073"/>
    </source>
</evidence>
<dbReference type="InterPro" id="IPR034204">
    <property type="entry name" value="PfSUB1-like_cat_dom"/>
</dbReference>
<dbReference type="InterPro" id="IPR036852">
    <property type="entry name" value="Peptidase_S8/S53_dom_sf"/>
</dbReference>
<evidence type="ECO:0000256" key="6">
    <source>
        <dbReference type="SAM" id="Phobius"/>
    </source>
</evidence>
<dbReference type="CDD" id="cd07473">
    <property type="entry name" value="Peptidases_S8_Subtilisin_like"/>
    <property type="match status" value="1"/>
</dbReference>
<reference evidence="9" key="2">
    <citation type="submission" date="2013-11" db="EMBL/GenBank/DDBJ databases">
        <title>Draft genome sequence of Anaerostipes caccae (DSM 14662).</title>
        <authorList>
            <person name="Sudarsanam P."/>
            <person name="Ley R."/>
            <person name="Guruge J."/>
            <person name="Turnbaugh P.J."/>
            <person name="Mahowald M."/>
            <person name="Liep D."/>
            <person name="Gordon J."/>
        </authorList>
    </citation>
    <scope>NUCLEOTIDE SEQUENCE</scope>
    <source>
        <strain evidence="9">DSM 14662</strain>
    </source>
</reference>
<keyword evidence="6" id="KW-0472">Membrane</keyword>
<dbReference type="EC" id="3.4.21.-" evidence="9"/>
<dbReference type="HOGENOM" id="CLU_404227_0_0_9"/>
<comment type="caution">
    <text evidence="9">The sequence shown here is derived from an EMBL/GenBank/DDBJ whole genome shotgun (WGS) entry which is preliminary data.</text>
</comment>
<dbReference type="EMBL" id="ABAX03000001">
    <property type="protein sequence ID" value="EDR99372.1"/>
    <property type="molecule type" value="Genomic_DNA"/>
</dbReference>
<dbReference type="AlphaFoldDB" id="B0M9B1"/>
<evidence type="ECO:0000259" key="8">
    <source>
        <dbReference type="Pfam" id="PF22148"/>
    </source>
</evidence>
<keyword evidence="10" id="KW-1185">Reference proteome</keyword>
<dbReference type="STRING" id="411490.ANACAC_00213"/>
<evidence type="ECO:0000256" key="2">
    <source>
        <dbReference type="ARBA" id="ARBA00022670"/>
    </source>
</evidence>
<keyword evidence="3 5" id="KW-0378">Hydrolase</keyword>
<protein>
    <submittedName>
        <fullName evidence="9">Peptidase, S8/S53 family</fullName>
        <ecNumber evidence="9">3.4.21.-</ecNumber>
    </submittedName>
</protein>
<dbReference type="GO" id="GO:0006508">
    <property type="term" value="P:proteolysis"/>
    <property type="evidence" value="ECO:0007669"/>
    <property type="project" value="UniProtKB-KW"/>
</dbReference>
<feature type="transmembrane region" description="Helical" evidence="6">
    <location>
        <begin position="21"/>
        <end position="37"/>
    </location>
</feature>
<dbReference type="eggNOG" id="COG1404">
    <property type="taxonomic scope" value="Bacteria"/>
</dbReference>
<dbReference type="PANTHER" id="PTHR43806:SF11">
    <property type="entry name" value="CEREVISIN-RELATED"/>
    <property type="match status" value="1"/>
</dbReference>
<dbReference type="InterPro" id="IPR015500">
    <property type="entry name" value="Peptidase_S8_subtilisin-rel"/>
</dbReference>
<dbReference type="Pfam" id="PF00082">
    <property type="entry name" value="Peptidase_S8"/>
    <property type="match status" value="1"/>
</dbReference>
<evidence type="ECO:0000256" key="3">
    <source>
        <dbReference type="ARBA" id="ARBA00022801"/>
    </source>
</evidence>
<evidence type="ECO:0000259" key="7">
    <source>
        <dbReference type="Pfam" id="PF00082"/>
    </source>
</evidence>
<evidence type="ECO:0000256" key="4">
    <source>
        <dbReference type="ARBA" id="ARBA00022825"/>
    </source>
</evidence>
<organism evidence="9 10">
    <name type="scientific">Anaerostipes caccae (strain DSM 14662 / CCUG 47493 / JCM 13470 / NCIMB 13811 / L1-92)</name>
    <dbReference type="NCBI Taxonomy" id="411490"/>
    <lineage>
        <taxon>Bacteria</taxon>
        <taxon>Bacillati</taxon>
        <taxon>Bacillota</taxon>
        <taxon>Clostridia</taxon>
        <taxon>Lachnospirales</taxon>
        <taxon>Lachnospiraceae</taxon>
        <taxon>Anaerostipes</taxon>
    </lineage>
</organism>
<proteinExistence type="inferred from homology"/>
<dbReference type="PROSITE" id="PS00138">
    <property type="entry name" value="SUBTILASE_SER"/>
    <property type="match status" value="1"/>
</dbReference>
<keyword evidence="6" id="KW-0812">Transmembrane</keyword>
<feature type="active site" description="Charge relay system" evidence="5">
    <location>
        <position position="283"/>
    </location>
</feature>
<comment type="similarity">
    <text evidence="1 5">Belongs to the peptidase S8 family.</text>
</comment>
<keyword evidence="4 5" id="KW-0720">Serine protease</keyword>
<dbReference type="PANTHER" id="PTHR43806">
    <property type="entry name" value="PEPTIDASE S8"/>
    <property type="match status" value="1"/>
</dbReference>
<dbReference type="PRINTS" id="PR00723">
    <property type="entry name" value="SUBTILISIN"/>
</dbReference>
<sequence length="680" mass="75744">MYIYYLYSNNEKEKRSYMRKIIGGLAAVCLVGNLSLFQPEIKEVKADTAENTSVSVTDTDEYKTKEVIVKFKDGLSENEKENIMNESPGDAQQVTDSMAVVKTDTKKETAAAVKKLDQNSDVEYVQPNYVYRLVDGNGRTSGKETAMKTAGVNDPFFYVQWGLLNYGSNLADYVYDQEGRQDETISQKKGLDINIKNLWKQMNKNNTQKVIVANIDTGVDYSSPDLKSVMWKNPKEKKNGKDSDKNGYKDDIYGWNFYNNNNKVFSNKYYRVSKEYVSYEDDHGTHGAGTIAAVRNNGYGIAGIASGTNVKLMSIKVLGGKKGEGTTLSVIKGIKYAKKMGAKICNFSFGSYQNDRMLRDVIKENKDMLFICAAGNERNNNDRYPVYPASYNYSNVISVANLDYNGYLDGYSNYGKKSVLLAAPGTDIFGLGVRERGIIESGTSMAAPMVTGTAALIYAKYPGVTPAMVKSALKRGATRLSSLNGKTASGGYLNAEKTVNSNYYPPYITVKTSKKKNYSLVKVSAKKRGSTQITKVKYIKGKKTASYFANGKRGYSVKNSSIKVKKTDYYTIYARDNAGNQTVKTVKITAGKAPKLKVKKYRKSRKSTKVKITASDESKKTLKFRYAKGKKSVSYFKKGKKGTKLKNKKGKAEFQGKKGRYYTVYVIDKSGNEIIKKIKL</sequence>
<reference evidence="9" key="1">
    <citation type="submission" date="2007-11" db="EMBL/GenBank/DDBJ databases">
        <authorList>
            <person name="Fulton L."/>
            <person name="Clifton S."/>
            <person name="Fulton B."/>
            <person name="Xu J."/>
            <person name="Minx P."/>
            <person name="Pepin K.H."/>
            <person name="Johnson M."/>
            <person name="Thiruvilangam P."/>
            <person name="Bhonagiri V."/>
            <person name="Nash W.E."/>
            <person name="Mardis E.R."/>
            <person name="Wilson R.K."/>
        </authorList>
    </citation>
    <scope>NUCLEOTIDE SEQUENCE [LARGE SCALE GENOMIC DNA]</scope>
    <source>
        <strain evidence="9">DSM 14662</strain>
    </source>
</reference>
<feature type="domain" description="Peptidase S8/S53" evidence="7">
    <location>
        <begin position="208"/>
        <end position="480"/>
    </location>
</feature>
<dbReference type="GO" id="GO:0004252">
    <property type="term" value="F:serine-type endopeptidase activity"/>
    <property type="evidence" value="ECO:0007669"/>
    <property type="project" value="UniProtKB-UniRule"/>
</dbReference>
<dbReference type="Pfam" id="PF22148">
    <property type="entry name" value="Fervidolysin_NPro-like"/>
    <property type="match status" value="1"/>
</dbReference>
<dbReference type="InterPro" id="IPR037045">
    <property type="entry name" value="S8pro/Inhibitor_I9_sf"/>
</dbReference>
<dbReference type="Gene3D" id="3.30.70.80">
    <property type="entry name" value="Peptidase S8 propeptide/proteinase inhibitor I9"/>
    <property type="match status" value="1"/>
</dbReference>
<dbReference type="InterPro" id="IPR023828">
    <property type="entry name" value="Peptidase_S8_Ser-AS"/>
</dbReference>
<dbReference type="InterPro" id="IPR000209">
    <property type="entry name" value="Peptidase_S8/S53_dom"/>
</dbReference>
<dbReference type="InterPro" id="IPR054399">
    <property type="entry name" value="Fervidolysin-like_N_prodom"/>
</dbReference>
<dbReference type="Gene3D" id="3.40.50.200">
    <property type="entry name" value="Peptidase S8/S53 domain"/>
    <property type="match status" value="1"/>
</dbReference>
<feature type="active site" description="Charge relay system" evidence="5">
    <location>
        <position position="216"/>
    </location>
</feature>
<dbReference type="InterPro" id="IPR050131">
    <property type="entry name" value="Peptidase_S8_subtilisin-like"/>
</dbReference>
<evidence type="ECO:0000313" key="9">
    <source>
        <dbReference type="EMBL" id="EDR99372.1"/>
    </source>
</evidence>
<dbReference type="SUPFAM" id="SSF52743">
    <property type="entry name" value="Subtilisin-like"/>
    <property type="match status" value="1"/>
</dbReference>
<dbReference type="PROSITE" id="PS51892">
    <property type="entry name" value="SUBTILASE"/>
    <property type="match status" value="1"/>
</dbReference>